<keyword evidence="2" id="KW-1185">Reference proteome</keyword>
<organism evidence="1 2">
    <name type="scientific">Araneus ventricosus</name>
    <name type="common">Orbweaver spider</name>
    <name type="synonym">Epeira ventricosa</name>
    <dbReference type="NCBI Taxonomy" id="182803"/>
    <lineage>
        <taxon>Eukaryota</taxon>
        <taxon>Metazoa</taxon>
        <taxon>Ecdysozoa</taxon>
        <taxon>Arthropoda</taxon>
        <taxon>Chelicerata</taxon>
        <taxon>Arachnida</taxon>
        <taxon>Araneae</taxon>
        <taxon>Araneomorphae</taxon>
        <taxon>Entelegynae</taxon>
        <taxon>Araneoidea</taxon>
        <taxon>Araneidae</taxon>
        <taxon>Araneus</taxon>
    </lineage>
</organism>
<protein>
    <recommendedName>
        <fullName evidence="3">PAR1</fullName>
    </recommendedName>
</protein>
<dbReference type="EMBL" id="BGPR01000717">
    <property type="protein sequence ID" value="GBM32773.1"/>
    <property type="molecule type" value="Genomic_DNA"/>
</dbReference>
<dbReference type="AlphaFoldDB" id="A0A4Y2EU81"/>
<sequence length="107" mass="11540">MCLEMCDSELAKDAFGCHTGMTMVSSPSDFCLGTVSINALGETELKKKHLSCFQNCRPGCLYESFLKSSTKIKADLSSTKGAALPHSLSNMFMFVAPVIVPVLMVPL</sequence>
<evidence type="ECO:0000313" key="2">
    <source>
        <dbReference type="Proteomes" id="UP000499080"/>
    </source>
</evidence>
<name>A0A4Y2EU81_ARAVE</name>
<accession>A0A4Y2EU81</accession>
<comment type="caution">
    <text evidence="1">The sequence shown here is derived from an EMBL/GenBank/DDBJ whole genome shotgun (WGS) entry which is preliminary data.</text>
</comment>
<dbReference type="Proteomes" id="UP000499080">
    <property type="component" value="Unassembled WGS sequence"/>
</dbReference>
<reference evidence="1 2" key="1">
    <citation type="journal article" date="2019" name="Sci. Rep.">
        <title>Orb-weaving spider Araneus ventricosus genome elucidates the spidroin gene catalogue.</title>
        <authorList>
            <person name="Kono N."/>
            <person name="Nakamura H."/>
            <person name="Ohtoshi R."/>
            <person name="Moran D.A.P."/>
            <person name="Shinohara A."/>
            <person name="Yoshida Y."/>
            <person name="Fujiwara M."/>
            <person name="Mori M."/>
            <person name="Tomita M."/>
            <person name="Arakawa K."/>
        </authorList>
    </citation>
    <scope>NUCLEOTIDE SEQUENCE [LARGE SCALE GENOMIC DNA]</scope>
</reference>
<evidence type="ECO:0008006" key="3">
    <source>
        <dbReference type="Google" id="ProtNLM"/>
    </source>
</evidence>
<proteinExistence type="predicted"/>
<evidence type="ECO:0000313" key="1">
    <source>
        <dbReference type="EMBL" id="GBM32773.1"/>
    </source>
</evidence>
<gene>
    <name evidence="1" type="ORF">AVEN_83739_1</name>
</gene>